<dbReference type="InterPro" id="IPR000056">
    <property type="entry name" value="Ribul_P_3_epim-like"/>
</dbReference>
<evidence type="ECO:0000313" key="11">
    <source>
        <dbReference type="EMBL" id="MBI4210253.1"/>
    </source>
</evidence>
<sequence>MPKIAASVLNADFSKWKQWLPELESAKVDRIQFDIMDGKYVHNAGVDKKHIRTLRPETKLLFESHLMVRNPEAYVREFAEIGNTLLIFHVETTKAPLRLIETIVDHGMKAGIAINNKNPAKEILPYLGHADLALVMSVEAGLGGQEFNPKALEKISAIRKKIDADGALCEIEVDGGINAGTAKKCVQAGANILVAGTFLFRHPKGVKAAVKELQEAP</sequence>
<dbReference type="PANTHER" id="PTHR11749">
    <property type="entry name" value="RIBULOSE-5-PHOSPHATE-3-EPIMERASE"/>
    <property type="match status" value="1"/>
</dbReference>
<gene>
    <name evidence="11" type="ORF">HY544_01975</name>
</gene>
<comment type="caution">
    <text evidence="11">The sequence shown here is derived from an EMBL/GenBank/DDBJ whole genome shotgun (WGS) entry which is preliminary data.</text>
</comment>
<dbReference type="AlphaFoldDB" id="A0A8T3YJ18"/>
<keyword evidence="9" id="KW-0413">Isomerase</keyword>
<keyword evidence="10" id="KW-0119">Carbohydrate metabolism</keyword>
<dbReference type="GO" id="GO:0016857">
    <property type="term" value="F:racemase and epimerase activity, acting on carbohydrates and derivatives"/>
    <property type="evidence" value="ECO:0007669"/>
    <property type="project" value="InterPro"/>
</dbReference>
<dbReference type="FunFam" id="3.20.20.70:FF:000191">
    <property type="entry name" value="ribulose-phosphate 3-epimerase isoform X2"/>
    <property type="match status" value="1"/>
</dbReference>
<reference evidence="11" key="1">
    <citation type="submission" date="2020-07" db="EMBL/GenBank/DDBJ databases">
        <title>Huge and variable diversity of episymbiotic CPR bacteria and DPANN archaea in groundwater ecosystems.</title>
        <authorList>
            <person name="He C.Y."/>
            <person name="Keren R."/>
            <person name="Whittaker M."/>
            <person name="Farag I.F."/>
            <person name="Doudna J."/>
            <person name="Cate J.H.D."/>
            <person name="Banfield J.F."/>
        </authorList>
    </citation>
    <scope>NUCLEOTIDE SEQUENCE</scope>
    <source>
        <strain evidence="11">NC_groundwater_1296_Ag_S-0.2um_52_80</strain>
    </source>
</reference>
<dbReference type="GO" id="GO:0046872">
    <property type="term" value="F:metal ion binding"/>
    <property type="evidence" value="ECO:0007669"/>
    <property type="project" value="UniProtKB-KW"/>
</dbReference>
<evidence type="ECO:0000256" key="3">
    <source>
        <dbReference type="ARBA" id="ARBA00001954"/>
    </source>
</evidence>
<dbReference type="InterPro" id="IPR013785">
    <property type="entry name" value="Aldolase_TIM"/>
</dbReference>
<comment type="subunit">
    <text evidence="4">Homodimer.</text>
</comment>
<keyword evidence="6" id="KW-0862">Zinc</keyword>
<evidence type="ECO:0000256" key="5">
    <source>
        <dbReference type="ARBA" id="ARBA00022723"/>
    </source>
</evidence>
<accession>A0A8T3YJ18</accession>
<comment type="cofactor">
    <cofactor evidence="2">
        <name>Zn(2+)</name>
        <dbReference type="ChEBI" id="CHEBI:29105"/>
    </cofactor>
</comment>
<dbReference type="CDD" id="cd00429">
    <property type="entry name" value="RPE"/>
    <property type="match status" value="1"/>
</dbReference>
<dbReference type="GO" id="GO:0046496">
    <property type="term" value="P:nicotinamide nucleotide metabolic process"/>
    <property type="evidence" value="ECO:0007669"/>
    <property type="project" value="UniProtKB-ARBA"/>
</dbReference>
<dbReference type="InterPro" id="IPR011060">
    <property type="entry name" value="RibuloseP-bd_barrel"/>
</dbReference>
<evidence type="ECO:0000256" key="9">
    <source>
        <dbReference type="ARBA" id="ARBA00023235"/>
    </source>
</evidence>
<dbReference type="GO" id="GO:0006163">
    <property type="term" value="P:purine nucleotide metabolic process"/>
    <property type="evidence" value="ECO:0007669"/>
    <property type="project" value="UniProtKB-ARBA"/>
</dbReference>
<keyword evidence="8" id="KW-0464">Manganese</keyword>
<evidence type="ECO:0000256" key="7">
    <source>
        <dbReference type="ARBA" id="ARBA00023004"/>
    </source>
</evidence>
<organism evidence="11 12">
    <name type="scientific">Candidatus Iainarchaeum sp</name>
    <dbReference type="NCBI Taxonomy" id="3101447"/>
    <lineage>
        <taxon>Archaea</taxon>
        <taxon>Candidatus Iainarchaeota</taxon>
        <taxon>Candidatus Iainarchaeia</taxon>
        <taxon>Candidatus Iainarchaeales</taxon>
        <taxon>Candidatus Iainarchaeaceae</taxon>
        <taxon>Candidatus Iainarchaeum</taxon>
    </lineage>
</organism>
<keyword evidence="7" id="KW-0408">Iron</keyword>
<dbReference type="GO" id="GO:0006091">
    <property type="term" value="P:generation of precursor metabolites and energy"/>
    <property type="evidence" value="ECO:0007669"/>
    <property type="project" value="UniProtKB-ARBA"/>
</dbReference>
<dbReference type="SUPFAM" id="SSF51366">
    <property type="entry name" value="Ribulose-phoshate binding barrel"/>
    <property type="match status" value="1"/>
</dbReference>
<comment type="cofactor">
    <cofactor evidence="3">
        <name>Fe(2+)</name>
        <dbReference type="ChEBI" id="CHEBI:29033"/>
    </cofactor>
</comment>
<evidence type="ECO:0000256" key="2">
    <source>
        <dbReference type="ARBA" id="ARBA00001947"/>
    </source>
</evidence>
<dbReference type="Gene3D" id="3.20.20.70">
    <property type="entry name" value="Aldolase class I"/>
    <property type="match status" value="1"/>
</dbReference>
<dbReference type="GO" id="GO:1901135">
    <property type="term" value="P:carbohydrate derivative metabolic process"/>
    <property type="evidence" value="ECO:0007669"/>
    <property type="project" value="UniProtKB-ARBA"/>
</dbReference>
<dbReference type="Proteomes" id="UP000732298">
    <property type="component" value="Unassembled WGS sequence"/>
</dbReference>
<keyword evidence="5" id="KW-0479">Metal-binding</keyword>
<dbReference type="GO" id="GO:0005975">
    <property type="term" value="P:carbohydrate metabolic process"/>
    <property type="evidence" value="ECO:0007669"/>
    <property type="project" value="InterPro"/>
</dbReference>
<dbReference type="NCBIfam" id="NF004076">
    <property type="entry name" value="PRK05581.1-4"/>
    <property type="match status" value="1"/>
</dbReference>
<protein>
    <submittedName>
        <fullName evidence="11">Ribulose-phosphate 3-epimerase</fullName>
    </submittedName>
</protein>
<name>A0A8T3YJ18_9ARCH</name>
<dbReference type="EMBL" id="JACQPB010000025">
    <property type="protein sequence ID" value="MBI4210253.1"/>
    <property type="molecule type" value="Genomic_DNA"/>
</dbReference>
<dbReference type="Pfam" id="PF00834">
    <property type="entry name" value="Ribul_P_3_epim"/>
    <property type="match status" value="1"/>
</dbReference>
<evidence type="ECO:0000256" key="1">
    <source>
        <dbReference type="ARBA" id="ARBA00001936"/>
    </source>
</evidence>
<evidence type="ECO:0000256" key="8">
    <source>
        <dbReference type="ARBA" id="ARBA00023211"/>
    </source>
</evidence>
<evidence type="ECO:0000256" key="6">
    <source>
        <dbReference type="ARBA" id="ARBA00022833"/>
    </source>
</evidence>
<proteinExistence type="predicted"/>
<comment type="cofactor">
    <cofactor evidence="1">
        <name>Mn(2+)</name>
        <dbReference type="ChEBI" id="CHEBI:29035"/>
    </cofactor>
</comment>
<evidence type="ECO:0000256" key="10">
    <source>
        <dbReference type="ARBA" id="ARBA00023277"/>
    </source>
</evidence>
<evidence type="ECO:0000256" key="4">
    <source>
        <dbReference type="ARBA" id="ARBA00011738"/>
    </source>
</evidence>
<evidence type="ECO:0000313" key="12">
    <source>
        <dbReference type="Proteomes" id="UP000732298"/>
    </source>
</evidence>